<dbReference type="EMBL" id="JAJKBJ010000001">
    <property type="protein sequence ID" value="MCL9682726.1"/>
    <property type="molecule type" value="Genomic_DNA"/>
</dbReference>
<sequence>MAFFLKNKTVHELHIHLQSLPLNELIELNKKYGPHVIEIDARMERAEAQLKLVWEKLAQQEERYQLLLATEPKVMEEEAERAKTLANLEQGGSRSEKYLLRASLNSYSPLESYKINVASRLDAIKNSKQQIIQTEKRVQAAKNDMHLTALEISILNQIIKARKEAEQAAECANSDKAVYPQPSRSH</sequence>
<accession>A0A9X2CXU9</accession>
<protein>
    <submittedName>
        <fullName evidence="2">Uncharacterized protein</fullName>
    </submittedName>
</protein>
<dbReference type="RefSeq" id="WP_250421326.1">
    <property type="nucleotide sequence ID" value="NZ_JAJKBJ010000001.1"/>
</dbReference>
<keyword evidence="1" id="KW-0175">Coiled coil</keyword>
<evidence type="ECO:0000256" key="1">
    <source>
        <dbReference type="SAM" id="Coils"/>
    </source>
</evidence>
<name>A0A9X2CXU9_9GAMM</name>
<dbReference type="AlphaFoldDB" id="A0A9X2CXU9"/>
<proteinExistence type="predicted"/>
<evidence type="ECO:0000313" key="3">
    <source>
        <dbReference type="Proteomes" id="UP001139721"/>
    </source>
</evidence>
<reference evidence="2" key="1">
    <citation type="submission" date="2021-11" db="EMBL/GenBank/DDBJ databases">
        <title>Legionella maioricencis sp. nov., a new species isolated from hot water samples in Mallorca.</title>
        <authorList>
            <person name="Crespi S."/>
            <person name="Drasar V."/>
            <person name="Salva-Serra F."/>
            <person name="Jaen-Luchoro D."/>
            <person name="Pineiro-Iglesias B."/>
            <person name="Aliaga F."/>
            <person name="Fernandez-Juarez V."/>
            <person name="Coll G."/>
            <person name="Moore E.R.B."/>
            <person name="Bennasar-Figueras A."/>
        </authorList>
    </citation>
    <scope>NUCLEOTIDE SEQUENCE</scope>
    <source>
        <strain evidence="2">HCPI-6</strain>
    </source>
</reference>
<dbReference type="Proteomes" id="UP001139721">
    <property type="component" value="Unassembled WGS sequence"/>
</dbReference>
<gene>
    <name evidence="2" type="ORF">LOX96_01330</name>
</gene>
<evidence type="ECO:0000313" key="2">
    <source>
        <dbReference type="EMBL" id="MCL9682726.1"/>
    </source>
</evidence>
<organism evidence="2 3">
    <name type="scientific">Legionella maioricensis</name>
    <dbReference type="NCBI Taxonomy" id="2896528"/>
    <lineage>
        <taxon>Bacteria</taxon>
        <taxon>Pseudomonadati</taxon>
        <taxon>Pseudomonadota</taxon>
        <taxon>Gammaproteobacteria</taxon>
        <taxon>Legionellales</taxon>
        <taxon>Legionellaceae</taxon>
        <taxon>Legionella</taxon>
    </lineage>
</organism>
<comment type="caution">
    <text evidence="2">The sequence shown here is derived from an EMBL/GenBank/DDBJ whole genome shotgun (WGS) entry which is preliminary data.</text>
</comment>
<feature type="coiled-coil region" evidence="1">
    <location>
        <begin position="124"/>
        <end position="175"/>
    </location>
</feature>
<keyword evidence="3" id="KW-1185">Reference proteome</keyword>